<dbReference type="Pfam" id="PF19952">
    <property type="entry name" value="DUF6414"/>
    <property type="match status" value="1"/>
</dbReference>
<sequence>MGELLVPVYLNQKIVFDLLAMLQGGISTVTTVTQTTSETRAEQQKISAGFGVSEVLSTLLKVNLSGDLQNSNAHEADTFASEERIHTPASLFFQLRNLLFDKNYIVSVTDNLPAAREFIEFEGSLRRNPIVETFDSLVALGEIVLDFEEKPQLGKARNRNLRSDNQRTFQQIAGFSKRLKEGGTIDLIAEDVVIEGCSAVITLEAGFLNDPSMSDLVDGQFKVIGKVIRSIDHESESINLLRKTALSTISTPVLADMLGKLDLMGGGTGLNIPKPEWEVRGPAIHVLPIAIYA</sequence>
<accession>A0A6B0YUD0</accession>
<dbReference type="AlphaFoldDB" id="A0A6B0YUD0"/>
<dbReference type="InterPro" id="IPR045633">
    <property type="entry name" value="DUF6414"/>
</dbReference>
<dbReference type="EMBL" id="VXRG01000076">
    <property type="protein sequence ID" value="MXY93609.1"/>
    <property type="molecule type" value="Genomic_DNA"/>
</dbReference>
<evidence type="ECO:0000313" key="1">
    <source>
        <dbReference type="EMBL" id="MXY93609.1"/>
    </source>
</evidence>
<reference evidence="1" key="1">
    <citation type="submission" date="2019-09" db="EMBL/GenBank/DDBJ databases">
        <title>Characterisation of the sponge microbiome using genome-centric metagenomics.</title>
        <authorList>
            <person name="Engelberts J.P."/>
            <person name="Robbins S.J."/>
            <person name="De Goeij J.M."/>
            <person name="Aranda M."/>
            <person name="Bell S.C."/>
            <person name="Webster N.S."/>
        </authorList>
    </citation>
    <scope>NUCLEOTIDE SEQUENCE</scope>
    <source>
        <strain evidence="1">SB0664_bin_27</strain>
    </source>
</reference>
<organism evidence="1">
    <name type="scientific">Caldilineaceae bacterium SB0664_bin_27</name>
    <dbReference type="NCBI Taxonomy" id="2605260"/>
    <lineage>
        <taxon>Bacteria</taxon>
        <taxon>Bacillati</taxon>
        <taxon>Chloroflexota</taxon>
        <taxon>Caldilineae</taxon>
        <taxon>Caldilineales</taxon>
        <taxon>Caldilineaceae</taxon>
    </lineage>
</organism>
<gene>
    <name evidence="1" type="ORF">F4Y42_09190</name>
</gene>
<proteinExistence type="predicted"/>
<protein>
    <submittedName>
        <fullName evidence="1">Uncharacterized protein</fullName>
    </submittedName>
</protein>
<name>A0A6B0YUD0_9CHLR</name>
<comment type="caution">
    <text evidence="1">The sequence shown here is derived from an EMBL/GenBank/DDBJ whole genome shotgun (WGS) entry which is preliminary data.</text>
</comment>